<reference evidence="1 2" key="1">
    <citation type="submission" date="2019-12" db="EMBL/GenBank/DDBJ databases">
        <title>Shinella granuli gen. nov., sp. nov., and proposal of the reclassification of Zoogloea ramigera ATCC 19623 as Shinella zoogloeoides sp. nov.</title>
        <authorList>
            <person name="Gao J."/>
        </authorList>
    </citation>
    <scope>NUCLEOTIDE SEQUENCE [LARGE SCALE GENOMIC DNA]</scope>
    <source>
        <strain evidence="1 2">DSM 287</strain>
    </source>
</reference>
<proteinExistence type="predicted"/>
<dbReference type="Proteomes" id="UP000440304">
    <property type="component" value="Unassembled WGS sequence"/>
</dbReference>
<organism evidence="1 2">
    <name type="scientific">Shinella zoogloeoides</name>
    <name type="common">Crabtreella saccharophila</name>
    <dbReference type="NCBI Taxonomy" id="352475"/>
    <lineage>
        <taxon>Bacteria</taxon>
        <taxon>Pseudomonadati</taxon>
        <taxon>Pseudomonadota</taxon>
        <taxon>Alphaproteobacteria</taxon>
        <taxon>Hyphomicrobiales</taxon>
        <taxon>Rhizobiaceae</taxon>
        <taxon>Shinella</taxon>
    </lineage>
</organism>
<gene>
    <name evidence="1" type="ORF">GR156_14265</name>
</gene>
<evidence type="ECO:0000313" key="1">
    <source>
        <dbReference type="EMBL" id="MXO01480.1"/>
    </source>
</evidence>
<name>A0A6N8TK41_SHIZO</name>
<accession>A0A6N8TK41</accession>
<dbReference type="OrthoDB" id="8420270at2"/>
<protein>
    <submittedName>
        <fullName evidence="1">Uncharacterized protein</fullName>
    </submittedName>
</protein>
<comment type="caution">
    <text evidence="1">The sequence shown here is derived from an EMBL/GenBank/DDBJ whole genome shotgun (WGS) entry which is preliminary data.</text>
</comment>
<dbReference type="EMBL" id="WUML01000012">
    <property type="protein sequence ID" value="MXO01480.1"/>
    <property type="molecule type" value="Genomic_DNA"/>
</dbReference>
<evidence type="ECO:0000313" key="2">
    <source>
        <dbReference type="Proteomes" id="UP000440304"/>
    </source>
</evidence>
<sequence length="76" mass="8283">MIHAVQDAAHPGPDPQSADFLDRFAETIRAESGMDLPHDYFVAEARLRLSRRTVPSSGGPESSACFDCWAKGEHVA</sequence>
<dbReference type="RefSeq" id="WP_160786856.1">
    <property type="nucleotide sequence ID" value="NZ_CP086610.1"/>
</dbReference>
<dbReference type="AlphaFoldDB" id="A0A6N8TK41"/>